<proteinExistence type="predicted"/>
<reference evidence="1 2" key="1">
    <citation type="journal article" date="2021" name="Nat. Commun.">
        <title>Genetic determinants of endophytism in the Arabidopsis root mycobiome.</title>
        <authorList>
            <person name="Mesny F."/>
            <person name="Miyauchi S."/>
            <person name="Thiergart T."/>
            <person name="Pickel B."/>
            <person name="Atanasova L."/>
            <person name="Karlsson M."/>
            <person name="Huettel B."/>
            <person name="Barry K.W."/>
            <person name="Haridas S."/>
            <person name="Chen C."/>
            <person name="Bauer D."/>
            <person name="Andreopoulos W."/>
            <person name="Pangilinan J."/>
            <person name="LaButti K."/>
            <person name="Riley R."/>
            <person name="Lipzen A."/>
            <person name="Clum A."/>
            <person name="Drula E."/>
            <person name="Henrissat B."/>
            <person name="Kohler A."/>
            <person name="Grigoriev I.V."/>
            <person name="Martin F.M."/>
            <person name="Hacquard S."/>
        </authorList>
    </citation>
    <scope>NUCLEOTIDE SEQUENCE [LARGE SCALE GENOMIC DNA]</scope>
    <source>
        <strain evidence="1 2">MPI-SDFR-AT-0079</strain>
    </source>
</reference>
<organism evidence="1 2">
    <name type="scientific">Chaetomium tenue</name>
    <dbReference type="NCBI Taxonomy" id="1854479"/>
    <lineage>
        <taxon>Eukaryota</taxon>
        <taxon>Fungi</taxon>
        <taxon>Dikarya</taxon>
        <taxon>Ascomycota</taxon>
        <taxon>Pezizomycotina</taxon>
        <taxon>Sordariomycetes</taxon>
        <taxon>Sordariomycetidae</taxon>
        <taxon>Sordariales</taxon>
        <taxon>Chaetomiaceae</taxon>
        <taxon>Chaetomium</taxon>
    </lineage>
</organism>
<accession>A0ACB7P9E2</accession>
<sequence length="562" mass="61121">MCGIHFTLSRTPPPADLPPDLRRCLHARGPDHFGQVDRLVRRVDDGGTDWSLRFTSTVLALRGDHVAQQPLTAGDRSGGGSVLCWNGEAWRVGGGRGGGGRGVDGERVVGNDGEVVFARLAAATGQVDTVLGVLRDIEGPFAFVYYDAAADMVFFGRDRLGRRSLLMATTGQDGLALCSVAGEAGEGWREVEADGIYVVAVGEEASPKRYDWVVGEGAANFVSGIGRFNQALPTGCCQLTPSSPSVVALKEQLLESLRLRVLNIPFPPASSTNGRTRVAVLFSGGLDCTVLARLCHDILDADQAIDLLNVAFENPRVVAQLRKENSNLSDFYEACPDRITGRRSFAELQTVCPGRAFHFVAVNVPYAETQAHRQQVISLIHPHNTEMDLSIAYALYFASRGQGFSTEIPRFSPIPYRSPARVLLSGLGADELFGGYSRHPSAFQQRGYPGLVDELLLDVGRLGKRNLGRDDRVLAHWGKEVRFPFLDERLVRWAVETPAWEKCDFENGEDASGVEAGKRVLRLLALELGMVNTAKEKKRAIQFGARTAKMESGKVKGTTLIS</sequence>
<dbReference type="EMBL" id="JAGIZQ010000004">
    <property type="protein sequence ID" value="KAH6632084.1"/>
    <property type="molecule type" value="Genomic_DNA"/>
</dbReference>
<comment type="caution">
    <text evidence="1">The sequence shown here is derived from an EMBL/GenBank/DDBJ whole genome shotgun (WGS) entry which is preliminary data.</text>
</comment>
<keyword evidence="2" id="KW-1185">Reference proteome</keyword>
<evidence type="ECO:0000313" key="2">
    <source>
        <dbReference type="Proteomes" id="UP000724584"/>
    </source>
</evidence>
<protein>
    <submittedName>
        <fullName evidence="1">Asparagine synthase-domain-containing protein</fullName>
    </submittedName>
</protein>
<dbReference type="Proteomes" id="UP000724584">
    <property type="component" value="Unassembled WGS sequence"/>
</dbReference>
<gene>
    <name evidence="1" type="ORF">F5144DRAFT_240390</name>
</gene>
<name>A0ACB7P9E2_9PEZI</name>
<evidence type="ECO:0000313" key="1">
    <source>
        <dbReference type="EMBL" id="KAH6632084.1"/>
    </source>
</evidence>